<evidence type="ECO:0000313" key="3">
    <source>
        <dbReference type="EMBL" id="KIJ58136.1"/>
    </source>
</evidence>
<name>A0A0C9W649_9AGAM</name>
<evidence type="ECO:0000313" key="4">
    <source>
        <dbReference type="Proteomes" id="UP000053820"/>
    </source>
</evidence>
<feature type="transmembrane region" description="Helical" evidence="1">
    <location>
        <begin position="125"/>
        <end position="148"/>
    </location>
</feature>
<gene>
    <name evidence="3" type="ORF">HYDPIDRAFT_171390</name>
</gene>
<dbReference type="Proteomes" id="UP000053820">
    <property type="component" value="Unassembled WGS sequence"/>
</dbReference>
<feature type="domain" description="DUF6533" evidence="2">
    <location>
        <begin position="28"/>
        <end position="70"/>
    </location>
</feature>
<dbReference type="OrthoDB" id="2679643at2759"/>
<dbReference type="AlphaFoldDB" id="A0A0C9W649"/>
<dbReference type="HOGENOM" id="CLU_035509_13_0_1"/>
<feature type="transmembrane region" description="Helical" evidence="1">
    <location>
        <begin position="224"/>
        <end position="245"/>
    </location>
</feature>
<feature type="transmembrane region" description="Helical" evidence="1">
    <location>
        <begin position="168"/>
        <end position="186"/>
    </location>
</feature>
<dbReference type="InterPro" id="IPR045340">
    <property type="entry name" value="DUF6533"/>
</dbReference>
<protein>
    <recommendedName>
        <fullName evidence="2">DUF6533 domain-containing protein</fullName>
    </recommendedName>
</protein>
<sequence length="345" mass="38130">MPAAAALTQALENLENLETALISEYQIAFGSATLILYDHVICLDEEIEHFWTGRWTISRFLYLSIRYLGLTQALNKRASANRLSLGISVVTYALVALILIIPTVTLSYAVITLRVWYMFPHSPAIRWFAIATFALCCVGDGLLCGLIWKDVRHDADNPWLKMSPTVAWIFVPSLIIHSILFALKVYRFSTSPTHVQTNTLLRRVVKEGMFTYALNAGNIFSRPILACSLIEVPAALLFVVIALSLVSTSALPAYMIALGGSLPVATTVVSISRTMLNLQSLAVTAHVDPAWLLNPAELSRVHWRLGSIDGEIVVEANDSSIQLPVRSASPSTRRSSLLPEYMMRE</sequence>
<dbReference type="Pfam" id="PF20151">
    <property type="entry name" value="DUF6533"/>
    <property type="match status" value="1"/>
</dbReference>
<reference evidence="3 4" key="1">
    <citation type="submission" date="2014-04" db="EMBL/GenBank/DDBJ databases">
        <title>Evolutionary Origins and Diversification of the Mycorrhizal Mutualists.</title>
        <authorList>
            <consortium name="DOE Joint Genome Institute"/>
            <consortium name="Mycorrhizal Genomics Consortium"/>
            <person name="Kohler A."/>
            <person name="Kuo A."/>
            <person name="Nagy L.G."/>
            <person name="Floudas D."/>
            <person name="Copeland A."/>
            <person name="Barry K.W."/>
            <person name="Cichocki N."/>
            <person name="Veneault-Fourrey C."/>
            <person name="LaButti K."/>
            <person name="Lindquist E.A."/>
            <person name="Lipzen A."/>
            <person name="Lundell T."/>
            <person name="Morin E."/>
            <person name="Murat C."/>
            <person name="Riley R."/>
            <person name="Ohm R."/>
            <person name="Sun H."/>
            <person name="Tunlid A."/>
            <person name="Henrissat B."/>
            <person name="Grigoriev I.V."/>
            <person name="Hibbett D.S."/>
            <person name="Martin F."/>
        </authorList>
    </citation>
    <scope>NUCLEOTIDE SEQUENCE [LARGE SCALE GENOMIC DNA]</scope>
    <source>
        <strain evidence="3 4">MD-312</strain>
    </source>
</reference>
<keyword evidence="1" id="KW-1133">Transmembrane helix</keyword>
<proteinExistence type="predicted"/>
<keyword evidence="4" id="KW-1185">Reference proteome</keyword>
<feature type="transmembrane region" description="Helical" evidence="1">
    <location>
        <begin position="89"/>
        <end position="113"/>
    </location>
</feature>
<evidence type="ECO:0000256" key="1">
    <source>
        <dbReference type="SAM" id="Phobius"/>
    </source>
</evidence>
<feature type="transmembrane region" description="Helical" evidence="1">
    <location>
        <begin position="251"/>
        <end position="271"/>
    </location>
</feature>
<dbReference type="EMBL" id="KN839980">
    <property type="protein sequence ID" value="KIJ58136.1"/>
    <property type="molecule type" value="Genomic_DNA"/>
</dbReference>
<evidence type="ECO:0000259" key="2">
    <source>
        <dbReference type="Pfam" id="PF20151"/>
    </source>
</evidence>
<keyword evidence="1" id="KW-0812">Transmembrane</keyword>
<accession>A0A0C9W649</accession>
<organism evidence="3 4">
    <name type="scientific">Hydnomerulius pinastri MD-312</name>
    <dbReference type="NCBI Taxonomy" id="994086"/>
    <lineage>
        <taxon>Eukaryota</taxon>
        <taxon>Fungi</taxon>
        <taxon>Dikarya</taxon>
        <taxon>Basidiomycota</taxon>
        <taxon>Agaricomycotina</taxon>
        <taxon>Agaricomycetes</taxon>
        <taxon>Agaricomycetidae</taxon>
        <taxon>Boletales</taxon>
        <taxon>Boletales incertae sedis</taxon>
        <taxon>Leucogyrophana</taxon>
    </lineage>
</organism>
<keyword evidence="1" id="KW-0472">Membrane</keyword>